<comment type="caution">
    <text evidence="1">The sequence shown here is derived from an EMBL/GenBank/DDBJ whole genome shotgun (WGS) entry which is preliminary data.</text>
</comment>
<proteinExistence type="predicted"/>
<dbReference type="AlphaFoldDB" id="A0A397VY94"/>
<dbReference type="Proteomes" id="UP000266673">
    <property type="component" value="Unassembled WGS sequence"/>
</dbReference>
<dbReference type="EMBL" id="QKWP01000124">
    <property type="protein sequence ID" value="RIB26762.1"/>
    <property type="molecule type" value="Genomic_DNA"/>
</dbReference>
<dbReference type="OrthoDB" id="2335226at2759"/>
<accession>A0A397VY94</accession>
<reference evidence="1 2" key="1">
    <citation type="submission" date="2018-06" db="EMBL/GenBank/DDBJ databases">
        <title>Comparative genomics reveals the genomic features of Rhizophagus irregularis, R. cerebriforme, R. diaphanum and Gigaspora rosea, and their symbiotic lifestyle signature.</title>
        <authorList>
            <person name="Morin E."/>
            <person name="San Clemente H."/>
            <person name="Chen E.C.H."/>
            <person name="De La Providencia I."/>
            <person name="Hainaut M."/>
            <person name="Kuo A."/>
            <person name="Kohler A."/>
            <person name="Murat C."/>
            <person name="Tang N."/>
            <person name="Roy S."/>
            <person name="Loubradou J."/>
            <person name="Henrissat B."/>
            <person name="Grigoriev I.V."/>
            <person name="Corradi N."/>
            <person name="Roux C."/>
            <person name="Martin F.M."/>
        </authorList>
    </citation>
    <scope>NUCLEOTIDE SEQUENCE [LARGE SCALE GENOMIC DNA]</scope>
    <source>
        <strain evidence="1 2">DAOM 194757</strain>
    </source>
</reference>
<organism evidence="1 2">
    <name type="scientific">Gigaspora rosea</name>
    <dbReference type="NCBI Taxonomy" id="44941"/>
    <lineage>
        <taxon>Eukaryota</taxon>
        <taxon>Fungi</taxon>
        <taxon>Fungi incertae sedis</taxon>
        <taxon>Mucoromycota</taxon>
        <taxon>Glomeromycotina</taxon>
        <taxon>Glomeromycetes</taxon>
        <taxon>Diversisporales</taxon>
        <taxon>Gigasporaceae</taxon>
        <taxon>Gigaspora</taxon>
    </lineage>
</organism>
<evidence type="ECO:0000313" key="1">
    <source>
        <dbReference type="EMBL" id="RIB26762.1"/>
    </source>
</evidence>
<name>A0A397VY94_9GLOM</name>
<gene>
    <name evidence="1" type="ORF">C2G38_2138146</name>
</gene>
<sequence>MRIHYVTFPLSFIEEFLPYASFVSEVDSDFNQETNEEDFAFDWQSLRNASKLVTELPNSDEEMLSLREADETNELLDSDDEFFESDEVFSEEFVMPISHNSNGKANHYCVIVDYDQEQHMIQRCNALATRGVHELAGAWEVDPQAVKKAGNDLSVLRICNHHLNYDNSLHPLSPGETCPAHTRIICGRKIQAPCRGLVNCPAITTYDGLSGGSPTNELPRFICVNCYVTHGGHLHIQPGRGGKQVSCIEKGEHNNDATSSLNTFSKWVEQTAASDNETMKVSLLKELVKTLNRITTNVQSSASASSTTPIVSTGTSFTASTISTNIPSTASTVPSSFLIKAAFKIKKINITKEAQATQLKEIMCKDFREILAHSVLNARPELKQNLPSIEEPKSLNEYNNAMPAPLLNFFTGLISGLKEKRRQVLARKRKERNLPSPQLDEKKIGKTSLFFISVLLGIAFPRWKIWFTHILSSLCRRPKMIGSLHKILHEVNVVSYVRDHEFQRPASANLNDASLESQSLFGISPIIEEWQKKLDAIFIQLIKKKLSFGAEDIDAAIREHIDSALFVAPPNVVILQPENGALNLVCDEAIYRRMNDYKNEEQTAHCILGQWHTNKAMCSALIVAFSGYGLFGLATRLGVRFLDRLVQIADYRATLQVLELTWIAVGVAIHLYAEENDVSINEIPEGSNNLLKIWFNFYQWAGYLKLHKLGIRMANFDLQIHSLMAFALLFPRTKKYRYSESVARFLSDLKKEPQFLQDLRTVPSINLTQPGHYFAFDESLETFSVKFVKENITGRATNPDNLKQNIKSAQSEYERLDLLISEFVEDQPISRSPRSVKNRKEALWDLIFELKLSFNNLQSETCTLFTETTQLTNDSYQRMFACYQSGIKTMETYVATGSKKWKSKWDLIPMKITKNKKKRSEQQFYTSFGIA</sequence>
<protein>
    <submittedName>
        <fullName evidence="1">Uncharacterized protein</fullName>
    </submittedName>
</protein>
<keyword evidence="2" id="KW-1185">Reference proteome</keyword>
<evidence type="ECO:0000313" key="2">
    <source>
        <dbReference type="Proteomes" id="UP000266673"/>
    </source>
</evidence>